<dbReference type="EMBL" id="JADKYB010000004">
    <property type="protein sequence ID" value="MBM9504642.1"/>
    <property type="molecule type" value="Genomic_DNA"/>
</dbReference>
<organism evidence="1 2">
    <name type="scientific">Actinacidiphila acididurans</name>
    <dbReference type="NCBI Taxonomy" id="2784346"/>
    <lineage>
        <taxon>Bacteria</taxon>
        <taxon>Bacillati</taxon>
        <taxon>Actinomycetota</taxon>
        <taxon>Actinomycetes</taxon>
        <taxon>Kitasatosporales</taxon>
        <taxon>Streptomycetaceae</taxon>
        <taxon>Actinacidiphila</taxon>
    </lineage>
</organism>
<gene>
    <name evidence="1" type="ORF">ITX44_08835</name>
</gene>
<name>A0ABS2TNH8_9ACTN</name>
<proteinExistence type="predicted"/>
<dbReference type="RefSeq" id="WP_205356515.1">
    <property type="nucleotide sequence ID" value="NZ_JADKYB010000004.1"/>
</dbReference>
<evidence type="ECO:0000313" key="2">
    <source>
        <dbReference type="Proteomes" id="UP000749040"/>
    </source>
</evidence>
<reference evidence="1 2" key="1">
    <citation type="submission" date="2021-01" db="EMBL/GenBank/DDBJ databases">
        <title>Streptomyces acididurans sp. nov., isolated from a peat swamp forest soil.</title>
        <authorList>
            <person name="Chantavorakit T."/>
            <person name="Duangmal K."/>
        </authorList>
    </citation>
    <scope>NUCLEOTIDE SEQUENCE [LARGE SCALE GENOMIC DNA]</scope>
    <source>
        <strain evidence="1 2">KK5PA1</strain>
    </source>
</reference>
<protein>
    <submittedName>
        <fullName evidence="1">Uncharacterized protein</fullName>
    </submittedName>
</protein>
<evidence type="ECO:0000313" key="1">
    <source>
        <dbReference type="EMBL" id="MBM9504642.1"/>
    </source>
</evidence>
<keyword evidence="2" id="KW-1185">Reference proteome</keyword>
<comment type="caution">
    <text evidence="1">The sequence shown here is derived from an EMBL/GenBank/DDBJ whole genome shotgun (WGS) entry which is preliminary data.</text>
</comment>
<accession>A0ABS2TNH8</accession>
<sequence>MPWDALKQALTVQKTVYTPTDPLWKVTGPNKASFHAHPAFLDSVRLAGGLPDLLTATDRDLGTALGKWRVTLDGHLAEVPGVRATLGLADHRFTELDDEIGLLRYADGVRQLPGGNNPEVVKAATAFAEAKQPATVHDFMQVHSFFLSAVNSFGGAYDKATYPGRAETMYALAVGSPAAAGAGPIRLGGADDWQTHQPGFALAIHAESPRLNFATRNALAAHALKHVLRGTAQIPGTPDGINALVATYLQEARDKITTTPTASATSALAQTGATRTYYFGTLTHHMTMIAVTPSGNAWISTYYAPTRT</sequence>
<dbReference type="Proteomes" id="UP000749040">
    <property type="component" value="Unassembled WGS sequence"/>
</dbReference>